<evidence type="ECO:0000256" key="3">
    <source>
        <dbReference type="ARBA" id="ARBA00022692"/>
    </source>
</evidence>
<keyword evidence="4" id="KW-0256">Endoplasmic reticulum</keyword>
<name>A0A067LCP8_JATCU</name>
<dbReference type="GO" id="GO:0005739">
    <property type="term" value="C:mitochondrion"/>
    <property type="evidence" value="ECO:0007669"/>
    <property type="project" value="GOC"/>
</dbReference>
<evidence type="ECO:0000256" key="6">
    <source>
        <dbReference type="ARBA" id="ARBA00023136"/>
    </source>
</evidence>
<feature type="transmembrane region" description="Helical" evidence="8">
    <location>
        <begin position="52"/>
        <end position="74"/>
    </location>
</feature>
<keyword evidence="3 8" id="KW-0812">Transmembrane</keyword>
<proteinExistence type="inferred from homology"/>
<evidence type="ECO:0000313" key="9">
    <source>
        <dbReference type="EMBL" id="KDP42255.1"/>
    </source>
</evidence>
<keyword evidence="5 8" id="KW-1133">Transmembrane helix</keyword>
<dbReference type="Proteomes" id="UP000027138">
    <property type="component" value="Unassembled WGS sequence"/>
</dbReference>
<dbReference type="InterPro" id="IPR029008">
    <property type="entry name" value="EMC6-like"/>
</dbReference>
<feature type="region of interest" description="Disordered" evidence="7">
    <location>
        <begin position="1"/>
        <end position="20"/>
    </location>
</feature>
<evidence type="ECO:0000256" key="5">
    <source>
        <dbReference type="ARBA" id="ARBA00022989"/>
    </source>
</evidence>
<dbReference type="GO" id="GO:0097250">
    <property type="term" value="P:mitochondrial respirasome assembly"/>
    <property type="evidence" value="ECO:0007669"/>
    <property type="project" value="InterPro"/>
</dbReference>
<evidence type="ECO:0000256" key="4">
    <source>
        <dbReference type="ARBA" id="ARBA00022824"/>
    </source>
</evidence>
<keyword evidence="10" id="KW-1185">Reference proteome</keyword>
<organism evidence="9 10">
    <name type="scientific">Jatropha curcas</name>
    <name type="common">Barbados nut</name>
    <dbReference type="NCBI Taxonomy" id="180498"/>
    <lineage>
        <taxon>Eukaryota</taxon>
        <taxon>Viridiplantae</taxon>
        <taxon>Streptophyta</taxon>
        <taxon>Embryophyta</taxon>
        <taxon>Tracheophyta</taxon>
        <taxon>Spermatophyta</taxon>
        <taxon>Magnoliopsida</taxon>
        <taxon>eudicotyledons</taxon>
        <taxon>Gunneridae</taxon>
        <taxon>Pentapetalae</taxon>
        <taxon>rosids</taxon>
        <taxon>fabids</taxon>
        <taxon>Malpighiales</taxon>
        <taxon>Euphorbiaceae</taxon>
        <taxon>Crotonoideae</taxon>
        <taxon>Jatropheae</taxon>
        <taxon>Jatropha</taxon>
    </lineage>
</organism>
<dbReference type="Pfam" id="PF07019">
    <property type="entry name" value="EMC6"/>
    <property type="match status" value="1"/>
</dbReference>
<evidence type="ECO:0000256" key="1">
    <source>
        <dbReference type="ARBA" id="ARBA00004477"/>
    </source>
</evidence>
<dbReference type="AlphaFoldDB" id="A0A067LCP8"/>
<evidence type="ECO:0000256" key="8">
    <source>
        <dbReference type="SAM" id="Phobius"/>
    </source>
</evidence>
<dbReference type="InterPro" id="IPR010742">
    <property type="entry name" value="RCAF1"/>
</dbReference>
<evidence type="ECO:0000256" key="7">
    <source>
        <dbReference type="SAM" id="MobiDB-lite"/>
    </source>
</evidence>
<accession>A0A067LCP8</accession>
<dbReference type="PANTHER" id="PTHR12906:SF0">
    <property type="entry name" value="GEL COMPLEX SUBUNIT OPTI"/>
    <property type="match status" value="1"/>
</dbReference>
<dbReference type="OrthoDB" id="286395at2759"/>
<keyword evidence="6 8" id="KW-0472">Membrane</keyword>
<dbReference type="EMBL" id="KK914309">
    <property type="protein sequence ID" value="KDP42255.1"/>
    <property type="molecule type" value="Genomic_DNA"/>
</dbReference>
<feature type="compositionally biased region" description="Polar residues" evidence="7">
    <location>
        <begin position="7"/>
        <end position="20"/>
    </location>
</feature>
<reference evidence="9 10" key="1">
    <citation type="journal article" date="2014" name="PLoS ONE">
        <title>Global Analysis of Gene Expression Profiles in Physic Nut (Jatropha curcas L.) Seedlings Exposed to Salt Stress.</title>
        <authorList>
            <person name="Zhang L."/>
            <person name="Zhang C."/>
            <person name="Wu P."/>
            <person name="Chen Y."/>
            <person name="Li M."/>
            <person name="Jiang H."/>
            <person name="Wu G."/>
        </authorList>
    </citation>
    <scope>NUCLEOTIDE SEQUENCE [LARGE SCALE GENOMIC DNA]</scope>
    <source>
        <strain evidence="10">cv. GZQX0401</strain>
        <tissue evidence="9">Young leaves</tissue>
    </source>
</reference>
<evidence type="ECO:0000313" key="10">
    <source>
        <dbReference type="Proteomes" id="UP000027138"/>
    </source>
</evidence>
<dbReference type="STRING" id="180498.A0A067LCP8"/>
<evidence type="ECO:0000256" key="2">
    <source>
        <dbReference type="ARBA" id="ARBA00009436"/>
    </source>
</evidence>
<comment type="similarity">
    <text evidence="2">Belongs to the EMC6 family.</text>
</comment>
<comment type="subcellular location">
    <subcellularLocation>
        <location evidence="1">Endoplasmic reticulum membrane</location>
        <topology evidence="1">Multi-pass membrane protein</topology>
    </subcellularLocation>
</comment>
<gene>
    <name evidence="9" type="ORF">JCGZ_02985</name>
</gene>
<dbReference type="PANTHER" id="PTHR12906">
    <property type="entry name" value="PROTEIN C20ORF24 RAB5-INTERACTING PROTEIN"/>
    <property type="match status" value="1"/>
</dbReference>
<sequence length="115" mass="12850">MKEGKSTKLNNQLPQQHQNGHFSPFKFGKLLDPEASWDKDQLGDVLHWIRQFVALVCGMLWGAIPLVGGIWIGLSWAPSGRGMLHISVSFLELTVCGIPSFDDYPTLVLAMIQWS</sequence>
<protein>
    <submittedName>
        <fullName evidence="9">Uncharacterized protein</fullName>
    </submittedName>
</protein>